<reference evidence="2" key="1">
    <citation type="journal article" date="2011" name="Proc. Natl. Acad. Sci. U.S.A.">
        <title>Genomic insights into the physiology and ecology of the marine filamentous cyanobacterium Lyngbya majuscula.</title>
        <authorList>
            <person name="Jones A.C."/>
            <person name="Monroe E.A."/>
            <person name="Podell S."/>
            <person name="Hess W.R."/>
            <person name="Klages S."/>
            <person name="Esquenazi E."/>
            <person name="Niessen S."/>
            <person name="Hoover H."/>
            <person name="Rothmann M."/>
            <person name="Lasken R.S."/>
            <person name="Yates J.R.III."/>
            <person name="Reinhardt R."/>
            <person name="Kube M."/>
            <person name="Burkart M.D."/>
            <person name="Allen E.E."/>
            <person name="Dorrestein P.C."/>
            <person name="Gerwick W.H."/>
            <person name="Gerwick L."/>
        </authorList>
    </citation>
    <scope>NUCLEOTIDE SEQUENCE [LARGE SCALE GENOMIC DNA]</scope>
    <source>
        <strain evidence="2">3L</strain>
    </source>
</reference>
<evidence type="ECO:0000313" key="2">
    <source>
        <dbReference type="Proteomes" id="UP000003959"/>
    </source>
</evidence>
<evidence type="ECO:0000313" key="1">
    <source>
        <dbReference type="EMBL" id="EGJ32873.1"/>
    </source>
</evidence>
<dbReference type="AlphaFoldDB" id="F4XRB1"/>
<proteinExistence type="predicted"/>
<gene>
    <name evidence="1" type="ORF">LYNGBM3L_74300</name>
</gene>
<keyword evidence="2" id="KW-1185">Reference proteome</keyword>
<dbReference type="HOGENOM" id="CLU_1794328_0_0_3"/>
<dbReference type="EMBL" id="GL890886">
    <property type="protein sequence ID" value="EGJ32873.1"/>
    <property type="molecule type" value="Genomic_DNA"/>
</dbReference>
<name>F4XRB1_9CYAN</name>
<protein>
    <submittedName>
        <fullName evidence="1">Uncharacterized protein</fullName>
    </submittedName>
</protein>
<sequence>MFRFLRVIAPAPQLVDAEIGMGAIRQANRRRCAADLFDRDGMFEIAEPGAAIFFADRNAVQAKLPHFGPEVTRELIGFVHLCCNWRDLVLREPMYGVADHFSFFGKAELQSRVRHGHGGCPLWTKISSGPGIDVDFAEHNRAFR</sequence>
<dbReference type="Proteomes" id="UP000003959">
    <property type="component" value="Unassembled WGS sequence"/>
</dbReference>
<organism evidence="1 2">
    <name type="scientific">Moorena producens 3L</name>
    <dbReference type="NCBI Taxonomy" id="489825"/>
    <lineage>
        <taxon>Bacteria</taxon>
        <taxon>Bacillati</taxon>
        <taxon>Cyanobacteriota</taxon>
        <taxon>Cyanophyceae</taxon>
        <taxon>Coleofasciculales</taxon>
        <taxon>Coleofasciculaceae</taxon>
        <taxon>Moorena</taxon>
    </lineage>
</organism>
<accession>F4XRB1</accession>